<dbReference type="Pfam" id="PF16884">
    <property type="entry name" value="ADH_N_2"/>
    <property type="match status" value="1"/>
</dbReference>
<dbReference type="SMART" id="SM00829">
    <property type="entry name" value="PKS_ER"/>
    <property type="match status" value="1"/>
</dbReference>
<dbReference type="InterPro" id="IPR011032">
    <property type="entry name" value="GroES-like_sf"/>
</dbReference>
<accession>A0ABP7WQJ9</accession>
<dbReference type="InterPro" id="IPR041694">
    <property type="entry name" value="ADH_N_2"/>
</dbReference>
<dbReference type="SUPFAM" id="SSF50129">
    <property type="entry name" value="GroES-like"/>
    <property type="match status" value="1"/>
</dbReference>
<keyword evidence="4" id="KW-1185">Reference proteome</keyword>
<feature type="domain" description="Enoyl reductase (ER)" evidence="2">
    <location>
        <begin position="16"/>
        <end position="332"/>
    </location>
</feature>
<keyword evidence="1" id="KW-0560">Oxidoreductase</keyword>
<name>A0ABP7WQJ9_9GAMM</name>
<sequence>MMYKNKQFYLCERPEGVVSSKAVPQREHIIEAIQDGELIIENQYISIDPAIRGWMRDEPSYMPPIELGSVIRSSTVGKVVASCHPDYQVGDRVYGLSGWETYSVSNGFFLNKIPDDSPYPENYYLSIMGAVGLTAYFAITDRSGLKSGETLLMSAAAGAVGSIGGQIAKQMGCRVVGIAGSDEKCGWLKTIGFDDTINYKTTEDMTAAIARACPEGVDVYFDNVGGEILDAALLNLNSHARVLFCGSIASYNATEPVPGPYNWWQILARSAEVRGFLISDYLAQFPEAALTIGQWLDEGKLEFREEIVDGFDNCLSAFNRLFDGSNNGKMLVKV</sequence>
<dbReference type="PANTHER" id="PTHR43205:SF7">
    <property type="entry name" value="PROSTAGLANDIN REDUCTASE 1"/>
    <property type="match status" value="1"/>
</dbReference>
<dbReference type="InterPro" id="IPR045010">
    <property type="entry name" value="MDR_fam"/>
</dbReference>
<comment type="caution">
    <text evidence="3">The sequence shown here is derived from an EMBL/GenBank/DDBJ whole genome shotgun (WGS) entry which is preliminary data.</text>
</comment>
<dbReference type="Gene3D" id="3.90.180.10">
    <property type="entry name" value="Medium-chain alcohol dehydrogenases, catalytic domain"/>
    <property type="match status" value="1"/>
</dbReference>
<dbReference type="CDD" id="cd05288">
    <property type="entry name" value="PGDH"/>
    <property type="match status" value="1"/>
</dbReference>
<dbReference type="EMBL" id="BAABDM010000002">
    <property type="protein sequence ID" value="GAA4094300.1"/>
    <property type="molecule type" value="Genomic_DNA"/>
</dbReference>
<evidence type="ECO:0000313" key="3">
    <source>
        <dbReference type="EMBL" id="GAA4094300.1"/>
    </source>
</evidence>
<evidence type="ECO:0000259" key="2">
    <source>
        <dbReference type="SMART" id="SM00829"/>
    </source>
</evidence>
<dbReference type="Pfam" id="PF00107">
    <property type="entry name" value="ADH_zinc_N"/>
    <property type="match status" value="1"/>
</dbReference>
<dbReference type="RefSeq" id="WP_344934839.1">
    <property type="nucleotide sequence ID" value="NZ_BAABDM010000002.1"/>
</dbReference>
<organism evidence="3 4">
    <name type="scientific">Zhongshania borealis</name>
    <dbReference type="NCBI Taxonomy" id="889488"/>
    <lineage>
        <taxon>Bacteria</taxon>
        <taxon>Pseudomonadati</taxon>
        <taxon>Pseudomonadota</taxon>
        <taxon>Gammaproteobacteria</taxon>
        <taxon>Cellvibrionales</taxon>
        <taxon>Spongiibacteraceae</taxon>
        <taxon>Zhongshania</taxon>
    </lineage>
</organism>
<dbReference type="Gene3D" id="3.40.50.720">
    <property type="entry name" value="NAD(P)-binding Rossmann-like Domain"/>
    <property type="match status" value="1"/>
</dbReference>
<dbReference type="InterPro" id="IPR020843">
    <property type="entry name" value="ER"/>
</dbReference>
<reference evidence="4" key="1">
    <citation type="journal article" date="2019" name="Int. J. Syst. Evol. Microbiol.">
        <title>The Global Catalogue of Microorganisms (GCM) 10K type strain sequencing project: providing services to taxonomists for standard genome sequencing and annotation.</title>
        <authorList>
            <consortium name="The Broad Institute Genomics Platform"/>
            <consortium name="The Broad Institute Genome Sequencing Center for Infectious Disease"/>
            <person name="Wu L."/>
            <person name="Ma J."/>
        </authorList>
    </citation>
    <scope>NUCLEOTIDE SEQUENCE [LARGE SCALE GENOMIC DNA]</scope>
    <source>
        <strain evidence="4">JCM 17304</strain>
    </source>
</reference>
<evidence type="ECO:0000313" key="4">
    <source>
        <dbReference type="Proteomes" id="UP001500392"/>
    </source>
</evidence>
<proteinExistence type="predicted"/>
<dbReference type="Proteomes" id="UP001500392">
    <property type="component" value="Unassembled WGS sequence"/>
</dbReference>
<evidence type="ECO:0000256" key="1">
    <source>
        <dbReference type="ARBA" id="ARBA00023002"/>
    </source>
</evidence>
<dbReference type="PANTHER" id="PTHR43205">
    <property type="entry name" value="PROSTAGLANDIN REDUCTASE"/>
    <property type="match status" value="1"/>
</dbReference>
<gene>
    <name evidence="3" type="ORF">GCM10022414_17850</name>
</gene>
<dbReference type="InterPro" id="IPR013149">
    <property type="entry name" value="ADH-like_C"/>
</dbReference>
<dbReference type="SUPFAM" id="SSF51735">
    <property type="entry name" value="NAD(P)-binding Rossmann-fold domains"/>
    <property type="match status" value="1"/>
</dbReference>
<dbReference type="InterPro" id="IPR036291">
    <property type="entry name" value="NAD(P)-bd_dom_sf"/>
</dbReference>
<protein>
    <submittedName>
        <fullName evidence="3">NADP-dependent oxidoreductase</fullName>
    </submittedName>
</protein>